<accession>A0ACB7RZQ7</accession>
<reference evidence="1" key="1">
    <citation type="submission" date="2020-05" db="EMBL/GenBank/DDBJ databases">
        <title>Large-scale comparative analyses of tick genomes elucidate their genetic diversity and vector capacities.</title>
        <authorList>
            <person name="Jia N."/>
            <person name="Wang J."/>
            <person name="Shi W."/>
            <person name="Du L."/>
            <person name="Sun Y."/>
            <person name="Zhan W."/>
            <person name="Jiang J."/>
            <person name="Wang Q."/>
            <person name="Zhang B."/>
            <person name="Ji P."/>
            <person name="Sakyi L.B."/>
            <person name="Cui X."/>
            <person name="Yuan T."/>
            <person name="Jiang B."/>
            <person name="Yang W."/>
            <person name="Lam T.T.-Y."/>
            <person name="Chang Q."/>
            <person name="Ding S."/>
            <person name="Wang X."/>
            <person name="Zhu J."/>
            <person name="Ruan X."/>
            <person name="Zhao L."/>
            <person name="Wei J."/>
            <person name="Que T."/>
            <person name="Du C."/>
            <person name="Cheng J."/>
            <person name="Dai P."/>
            <person name="Han X."/>
            <person name="Huang E."/>
            <person name="Gao Y."/>
            <person name="Liu J."/>
            <person name="Shao H."/>
            <person name="Ye R."/>
            <person name="Li L."/>
            <person name="Wei W."/>
            <person name="Wang X."/>
            <person name="Wang C."/>
            <person name="Yang T."/>
            <person name="Huo Q."/>
            <person name="Li W."/>
            <person name="Guo W."/>
            <person name="Chen H."/>
            <person name="Zhou L."/>
            <person name="Ni X."/>
            <person name="Tian J."/>
            <person name="Zhou Y."/>
            <person name="Sheng Y."/>
            <person name="Liu T."/>
            <person name="Pan Y."/>
            <person name="Xia L."/>
            <person name="Li J."/>
            <person name="Zhao F."/>
            <person name="Cao W."/>
        </authorList>
    </citation>
    <scope>NUCLEOTIDE SEQUENCE</scope>
    <source>
        <strain evidence="1">Hyas-2018</strain>
    </source>
</reference>
<keyword evidence="2" id="KW-1185">Reference proteome</keyword>
<evidence type="ECO:0000313" key="1">
    <source>
        <dbReference type="EMBL" id="KAH6926377.1"/>
    </source>
</evidence>
<gene>
    <name evidence="1" type="ORF">HPB50_017788</name>
</gene>
<dbReference type="EMBL" id="CM023487">
    <property type="protein sequence ID" value="KAH6926377.1"/>
    <property type="molecule type" value="Genomic_DNA"/>
</dbReference>
<organism evidence="1 2">
    <name type="scientific">Hyalomma asiaticum</name>
    <name type="common">Tick</name>
    <dbReference type="NCBI Taxonomy" id="266040"/>
    <lineage>
        <taxon>Eukaryota</taxon>
        <taxon>Metazoa</taxon>
        <taxon>Ecdysozoa</taxon>
        <taxon>Arthropoda</taxon>
        <taxon>Chelicerata</taxon>
        <taxon>Arachnida</taxon>
        <taxon>Acari</taxon>
        <taxon>Parasitiformes</taxon>
        <taxon>Ixodida</taxon>
        <taxon>Ixodoidea</taxon>
        <taxon>Ixodidae</taxon>
        <taxon>Hyalomminae</taxon>
        <taxon>Hyalomma</taxon>
    </lineage>
</organism>
<evidence type="ECO:0000313" key="2">
    <source>
        <dbReference type="Proteomes" id="UP000821845"/>
    </source>
</evidence>
<name>A0ACB7RZQ7_HYAAI</name>
<sequence length="396" mass="43426">MENILLLFTKHKGNVEVYAKVPKLHTEAATYHVAVYVAAPRNTNKELTKNVGPSPGDSTLKHVKVHDRNLAAIEANHIKKAIVVSIVLEGLRVLNNVVCGTTMVRCMQYKREIDSCSACVWFPTVTTSAATPMRIAPTVTTAGKHRQGATIAITNASLGANSATRHHQGLRLQAVLPRPIRHQTKEEKARATSAKLLKQMTIHKACENQAGATTRTPGNGTGGKATRCCSRPRSRRRCRALSRSRSRAHASEVGNLMGTHCGKRGTKHKQHVPRFGISRACSLPTYTRALIRNRALKEELTEHRVTLVRLGSNITASHARTHTSHIPRMHQKPDNTYKRRAVVSNSGSGGEESAIESSKDNGVPQGKRGHKPRKGNESGMLVSFTADVRDMFKQQV</sequence>
<proteinExistence type="predicted"/>
<dbReference type="Proteomes" id="UP000821845">
    <property type="component" value="Chromosome 7"/>
</dbReference>
<protein>
    <submittedName>
        <fullName evidence="1">Uncharacterized protein</fullName>
    </submittedName>
</protein>
<comment type="caution">
    <text evidence="1">The sequence shown here is derived from an EMBL/GenBank/DDBJ whole genome shotgun (WGS) entry which is preliminary data.</text>
</comment>